<comment type="caution">
    <text evidence="2">The sequence shown here is derived from an EMBL/GenBank/DDBJ whole genome shotgun (WGS) entry which is preliminary data.</text>
</comment>
<protein>
    <submittedName>
        <fullName evidence="2">Uncharacterized protein</fullName>
    </submittedName>
</protein>
<keyword evidence="1" id="KW-0812">Transmembrane</keyword>
<name>A0A5B7EMC2_PORTR</name>
<keyword evidence="1" id="KW-1133">Transmembrane helix</keyword>
<dbReference type="Proteomes" id="UP000324222">
    <property type="component" value="Unassembled WGS sequence"/>
</dbReference>
<dbReference type="AlphaFoldDB" id="A0A5B7EMC2"/>
<dbReference type="EMBL" id="VSRR010003053">
    <property type="protein sequence ID" value="MPC34427.1"/>
    <property type="molecule type" value="Genomic_DNA"/>
</dbReference>
<evidence type="ECO:0000313" key="2">
    <source>
        <dbReference type="EMBL" id="MPC34427.1"/>
    </source>
</evidence>
<organism evidence="2 3">
    <name type="scientific">Portunus trituberculatus</name>
    <name type="common">Swimming crab</name>
    <name type="synonym">Neptunus trituberculatus</name>
    <dbReference type="NCBI Taxonomy" id="210409"/>
    <lineage>
        <taxon>Eukaryota</taxon>
        <taxon>Metazoa</taxon>
        <taxon>Ecdysozoa</taxon>
        <taxon>Arthropoda</taxon>
        <taxon>Crustacea</taxon>
        <taxon>Multicrustacea</taxon>
        <taxon>Malacostraca</taxon>
        <taxon>Eumalacostraca</taxon>
        <taxon>Eucarida</taxon>
        <taxon>Decapoda</taxon>
        <taxon>Pleocyemata</taxon>
        <taxon>Brachyura</taxon>
        <taxon>Eubrachyura</taxon>
        <taxon>Portunoidea</taxon>
        <taxon>Portunidae</taxon>
        <taxon>Portuninae</taxon>
        <taxon>Portunus</taxon>
    </lineage>
</organism>
<reference evidence="2 3" key="1">
    <citation type="submission" date="2019-05" db="EMBL/GenBank/DDBJ databases">
        <title>Another draft genome of Portunus trituberculatus and its Hox gene families provides insights of decapod evolution.</title>
        <authorList>
            <person name="Jeong J.-H."/>
            <person name="Song I."/>
            <person name="Kim S."/>
            <person name="Choi T."/>
            <person name="Kim D."/>
            <person name="Ryu S."/>
            <person name="Kim W."/>
        </authorList>
    </citation>
    <scope>NUCLEOTIDE SEQUENCE [LARGE SCALE GENOMIC DNA]</scope>
    <source>
        <tissue evidence="2">Muscle</tissue>
    </source>
</reference>
<keyword evidence="1" id="KW-0472">Membrane</keyword>
<evidence type="ECO:0000313" key="3">
    <source>
        <dbReference type="Proteomes" id="UP000324222"/>
    </source>
</evidence>
<proteinExistence type="predicted"/>
<evidence type="ECO:0000256" key="1">
    <source>
        <dbReference type="SAM" id="Phobius"/>
    </source>
</evidence>
<accession>A0A5B7EMC2</accession>
<keyword evidence="3" id="KW-1185">Reference proteome</keyword>
<gene>
    <name evidence="2" type="ORF">E2C01_027816</name>
</gene>
<feature type="transmembrane region" description="Helical" evidence="1">
    <location>
        <begin position="80"/>
        <end position="100"/>
    </location>
</feature>
<sequence>MTCSRLGSFRTSFHHCHSRCLEYASPLCWRHLLRGLSHGDSAELHWWWQITDFQQYRILYHVGDGCLPGFQLPERHESPYIVGSYISHLFTGLVFVFGTAGVRYKALLFAGGTFSSSEVLPLVILQGCNGGGRSLILRLRGSFIMWEMAAFQGSSSLRDRRVCT</sequence>